<dbReference type="EMBL" id="CP029186">
    <property type="protein sequence ID" value="AWH83689.1"/>
    <property type="molecule type" value="Genomic_DNA"/>
</dbReference>
<gene>
    <name evidence="1" type="ORF">HYN59_00515</name>
</gene>
<name>A0A2S1QTP4_9FLAO</name>
<dbReference type="Proteomes" id="UP000244929">
    <property type="component" value="Chromosome"/>
</dbReference>
<proteinExistence type="predicted"/>
<keyword evidence="2" id="KW-1185">Reference proteome</keyword>
<reference evidence="1 2" key="1">
    <citation type="submission" date="2018-04" db="EMBL/GenBank/DDBJ databases">
        <title>Genome sequencing of Flavobacterium sp. HYN0059.</title>
        <authorList>
            <person name="Yi H."/>
            <person name="Baek C."/>
        </authorList>
    </citation>
    <scope>NUCLEOTIDE SEQUENCE [LARGE SCALE GENOMIC DNA]</scope>
    <source>
        <strain evidence="1 2">HYN0059</strain>
    </source>
</reference>
<sequence>MRYPISYETVHEFVLDNNLTENDTILLHPEDYSVVAAEYLSENNFTLYRPVEVLGIKVLEDTDGEVKRKHIYVMPLAAS</sequence>
<dbReference type="KEGG" id="falb:HYN59_00515"/>
<accession>A0A2S1QTP4</accession>
<dbReference type="OrthoDB" id="1367668at2"/>
<dbReference type="RefSeq" id="WP_108776405.1">
    <property type="nucleotide sequence ID" value="NZ_CP029186.1"/>
</dbReference>
<dbReference type="AlphaFoldDB" id="A0A2S1QTP4"/>
<evidence type="ECO:0000313" key="1">
    <source>
        <dbReference type="EMBL" id="AWH83689.1"/>
    </source>
</evidence>
<protein>
    <submittedName>
        <fullName evidence="1">Uncharacterized protein</fullName>
    </submittedName>
</protein>
<organism evidence="1 2">
    <name type="scientific">Flavobacterium album</name>
    <dbReference type="NCBI Taxonomy" id="2175091"/>
    <lineage>
        <taxon>Bacteria</taxon>
        <taxon>Pseudomonadati</taxon>
        <taxon>Bacteroidota</taxon>
        <taxon>Flavobacteriia</taxon>
        <taxon>Flavobacteriales</taxon>
        <taxon>Flavobacteriaceae</taxon>
        <taxon>Flavobacterium</taxon>
    </lineage>
</organism>
<evidence type="ECO:0000313" key="2">
    <source>
        <dbReference type="Proteomes" id="UP000244929"/>
    </source>
</evidence>